<protein>
    <recommendedName>
        <fullName evidence="3">STAS/SEC14 domain-containing protein</fullName>
    </recommendedName>
</protein>
<organism evidence="1 2">
    <name type="scientific">Rufibacter latericius</name>
    <dbReference type="NCBI Taxonomy" id="2487040"/>
    <lineage>
        <taxon>Bacteria</taxon>
        <taxon>Pseudomonadati</taxon>
        <taxon>Bacteroidota</taxon>
        <taxon>Cytophagia</taxon>
        <taxon>Cytophagales</taxon>
        <taxon>Hymenobacteraceae</taxon>
        <taxon>Rufibacter</taxon>
    </lineage>
</organism>
<accession>A0A3M9MKJ5</accession>
<evidence type="ECO:0008006" key="3">
    <source>
        <dbReference type="Google" id="ProtNLM"/>
    </source>
</evidence>
<dbReference type="EMBL" id="RJJD01000008">
    <property type="protein sequence ID" value="RNI26009.1"/>
    <property type="molecule type" value="Genomic_DNA"/>
</dbReference>
<evidence type="ECO:0000313" key="1">
    <source>
        <dbReference type="EMBL" id="RNI26009.1"/>
    </source>
</evidence>
<keyword evidence="2" id="KW-1185">Reference proteome</keyword>
<gene>
    <name evidence="1" type="ORF">EFB08_14350</name>
</gene>
<dbReference type="AlphaFoldDB" id="A0A3M9MKJ5"/>
<reference evidence="1 2" key="1">
    <citation type="submission" date="2018-11" db="EMBL/GenBank/DDBJ databases">
        <title>Rufibacter latericius sp. nov., isolated from water in Baiyang Lake.</title>
        <authorList>
            <person name="Yang Y."/>
        </authorList>
    </citation>
    <scope>NUCLEOTIDE SEQUENCE [LARGE SCALE GENOMIC DNA]</scope>
    <source>
        <strain evidence="1 2">R-22-1c-1</strain>
    </source>
</reference>
<dbReference type="Proteomes" id="UP000272117">
    <property type="component" value="Unassembled WGS sequence"/>
</dbReference>
<comment type="caution">
    <text evidence="1">The sequence shown here is derived from an EMBL/GenBank/DDBJ whole genome shotgun (WGS) entry which is preliminary data.</text>
</comment>
<sequence>MPCEQNLEGLIREVQLGSVVIQNEKFTFMLESIPLPSTRSVMRYETKNSFNRTFYVIEHNPELDIIDTLWYGYASQNDLRAAMEVGLKVLEETNCAYKLNDNIAFNGPWAEAVKWLEKDWLPRAMQAGLRFLAHVASPHSFGEASGEAMEVSLIGQKLKYKMFRSRQEALDWLKACQEEQVAIGQ</sequence>
<name>A0A3M9MKJ5_9BACT</name>
<proteinExistence type="predicted"/>
<evidence type="ECO:0000313" key="2">
    <source>
        <dbReference type="Proteomes" id="UP000272117"/>
    </source>
</evidence>